<proteinExistence type="predicted"/>
<keyword evidence="1" id="KW-0812">Transmembrane</keyword>
<gene>
    <name evidence="2" type="ORF">M33023_p00020</name>
</gene>
<keyword evidence="1" id="KW-0472">Membrane</keyword>
<keyword evidence="1" id="KW-1133">Transmembrane helix</keyword>
<protein>
    <recommendedName>
        <fullName evidence="4">Sequence-variable mosaic (SVM) signal sequence domain-containing protein</fullName>
    </recommendedName>
</protein>
<reference evidence="2" key="1">
    <citation type="submission" date="2023-06" db="EMBL/GenBank/DDBJ databases">
        <title>Complete Genome of Candidatus Phytoplasma asteris M33.</title>
        <authorList>
            <person name="Toth R."/>
            <person name="Ilic A.-M."/>
            <person name="Huettel B."/>
            <person name="Duduk B."/>
            <person name="Kube M."/>
        </authorList>
    </citation>
    <scope>NUCLEOTIDE SEQUENCE [LARGE SCALE GENOMIC DNA]</scope>
    <source>
        <strain evidence="2">M33</strain>
    </source>
</reference>
<sequence>MYLSLKKIKFSSKLYLILFFFIYLLVNFHKTNLVFAMQNNNSNYIVEKDFLSKMFFLDEASSSSFNNNNDEYKISLDLSLNLPNSDLGSNLELCSEFFKQNMNKLPLEEKKITNKTELTREERNRINRNNYKKRHPDRVKISNDNYYLRNSKKDFKNKNK</sequence>
<dbReference type="RefSeq" id="WP_341833804.1">
    <property type="nucleotide sequence ID" value="NZ_CP128398.1"/>
</dbReference>
<accession>A0ABZ2YIL4</accession>
<dbReference type="Proteomes" id="UP001470586">
    <property type="component" value="Plasmid pM33-16"/>
</dbReference>
<evidence type="ECO:0000313" key="2">
    <source>
        <dbReference type="EMBL" id="WZN38816.1"/>
    </source>
</evidence>
<evidence type="ECO:0000256" key="1">
    <source>
        <dbReference type="SAM" id="Phobius"/>
    </source>
</evidence>
<evidence type="ECO:0000313" key="3">
    <source>
        <dbReference type="Proteomes" id="UP001470586"/>
    </source>
</evidence>
<organism evidence="2 3">
    <name type="scientific">Candidatus Phytoplasma asteris</name>
    <dbReference type="NCBI Taxonomy" id="85620"/>
    <lineage>
        <taxon>Bacteria</taxon>
        <taxon>Bacillati</taxon>
        <taxon>Mycoplasmatota</taxon>
        <taxon>Mollicutes</taxon>
        <taxon>Acholeplasmatales</taxon>
        <taxon>Acholeplasmataceae</taxon>
        <taxon>Candidatus Phytoplasma</taxon>
        <taxon>16SrI (Aster yellows group)</taxon>
    </lineage>
</organism>
<geneLocation type="plasmid" evidence="2 3">
    <name>pM33-16</name>
</geneLocation>
<evidence type="ECO:0008006" key="4">
    <source>
        <dbReference type="Google" id="ProtNLM"/>
    </source>
</evidence>
<keyword evidence="3" id="KW-1185">Reference proteome</keyword>
<name>A0ABZ2YIL4_9MOLU</name>
<dbReference type="EMBL" id="CP128398">
    <property type="protein sequence ID" value="WZN38816.1"/>
    <property type="molecule type" value="Genomic_DNA"/>
</dbReference>
<feature type="transmembrane region" description="Helical" evidence="1">
    <location>
        <begin position="12"/>
        <end position="29"/>
    </location>
</feature>
<keyword evidence="2" id="KW-0614">Plasmid</keyword>